<dbReference type="Pfam" id="PF13340">
    <property type="entry name" value="DUF4096"/>
    <property type="match status" value="1"/>
</dbReference>
<sequence length="138" mass="15613">MNMMQSVISDDAWRVWEPLIEAVRPRGKTPPCNLRQTVSAIFWRHQNGAKWRSIPSEFGPWWTAAQLFIRWAKLGVWEALFERAKNRDPALGMVFLDGTDIRAHHKAAGAAKKGDSERAEAIVRHLVARVEALAARSA</sequence>
<reference evidence="2 3" key="1">
    <citation type="submission" date="2016-03" db="EMBL/GenBank/DDBJ databases">
        <title>Acetic acid bacteria sequencing.</title>
        <authorList>
            <person name="Brandt J."/>
            <person name="Jakob F."/>
            <person name="Vogel R.F."/>
        </authorList>
    </citation>
    <scope>NUCLEOTIDE SEQUENCE [LARGE SCALE GENOMIC DNA]</scope>
    <source>
        <strain evidence="2 3">NBRC 101099</strain>
    </source>
</reference>
<dbReference type="Proteomes" id="UP000188604">
    <property type="component" value="Chromosome"/>
</dbReference>
<dbReference type="PANTHER" id="PTHR46637">
    <property type="entry name" value="TIS1421-TRANSPOSASE PROTEIN A"/>
    <property type="match status" value="1"/>
</dbReference>
<dbReference type="STRING" id="320497.A0U93_01805"/>
<evidence type="ECO:0000313" key="3">
    <source>
        <dbReference type="Proteomes" id="UP000188604"/>
    </source>
</evidence>
<evidence type="ECO:0000313" key="2">
    <source>
        <dbReference type="EMBL" id="AQS86888.1"/>
    </source>
</evidence>
<keyword evidence="3" id="KW-1185">Reference proteome</keyword>
<organism evidence="2 3">
    <name type="scientific">Neoasaia chiangmaiensis</name>
    <dbReference type="NCBI Taxonomy" id="320497"/>
    <lineage>
        <taxon>Bacteria</taxon>
        <taxon>Pseudomonadati</taxon>
        <taxon>Pseudomonadota</taxon>
        <taxon>Alphaproteobacteria</taxon>
        <taxon>Acetobacterales</taxon>
        <taxon>Acetobacteraceae</taxon>
        <taxon>Neoasaia</taxon>
    </lineage>
</organism>
<dbReference type="EMBL" id="CP014691">
    <property type="protein sequence ID" value="AQS86888.1"/>
    <property type="molecule type" value="Genomic_DNA"/>
</dbReference>
<feature type="domain" description="Insertion element IS402-like" evidence="1">
    <location>
        <begin position="8"/>
        <end position="81"/>
    </location>
</feature>
<accession>A0A1U9KMA0</accession>
<dbReference type="InterPro" id="IPR025161">
    <property type="entry name" value="IS402-like_dom"/>
</dbReference>
<dbReference type="PANTHER" id="PTHR46637:SF1">
    <property type="entry name" value="BLL5188 PROTEIN"/>
    <property type="match status" value="1"/>
</dbReference>
<name>A0A1U9KMA0_9PROT</name>
<protein>
    <submittedName>
        <fullName evidence="2">Transposase</fullName>
    </submittedName>
</protein>
<dbReference type="InterPro" id="IPR052909">
    <property type="entry name" value="Transposase_6_like"/>
</dbReference>
<dbReference type="AlphaFoldDB" id="A0A1U9KMA0"/>
<dbReference type="KEGG" id="nch:A0U93_01805"/>
<proteinExistence type="predicted"/>
<evidence type="ECO:0000259" key="1">
    <source>
        <dbReference type="Pfam" id="PF13340"/>
    </source>
</evidence>
<gene>
    <name evidence="2" type="ORF">A0U93_01805</name>
</gene>